<evidence type="ECO:0000259" key="1">
    <source>
        <dbReference type="Pfam" id="PF12680"/>
    </source>
</evidence>
<accession>A0A6J4QZ37</accession>
<dbReference type="InterPro" id="IPR032710">
    <property type="entry name" value="NTF2-like_dom_sf"/>
</dbReference>
<dbReference type="Pfam" id="PF12680">
    <property type="entry name" value="SnoaL_2"/>
    <property type="match status" value="1"/>
</dbReference>
<gene>
    <name evidence="2" type="ORF">AVDCRST_MAG58-1774</name>
</gene>
<dbReference type="InterPro" id="IPR037401">
    <property type="entry name" value="SnoaL-like"/>
</dbReference>
<proteinExistence type="predicted"/>
<feature type="domain" description="SnoaL-like" evidence="1">
    <location>
        <begin position="12"/>
        <end position="113"/>
    </location>
</feature>
<dbReference type="SUPFAM" id="SSF54427">
    <property type="entry name" value="NTF2-like"/>
    <property type="match status" value="1"/>
</dbReference>
<dbReference type="AlphaFoldDB" id="A0A6J4QZ37"/>
<protein>
    <recommendedName>
        <fullName evidence="1">SnoaL-like domain-containing protein</fullName>
    </recommendedName>
</protein>
<evidence type="ECO:0000313" key="2">
    <source>
        <dbReference type="EMBL" id="CAA9457816.1"/>
    </source>
</evidence>
<reference evidence="2" key="1">
    <citation type="submission" date="2020-02" db="EMBL/GenBank/DDBJ databases">
        <authorList>
            <person name="Meier V. D."/>
        </authorList>
    </citation>
    <scope>NUCLEOTIDE SEQUENCE</scope>
    <source>
        <strain evidence="2">AVDCRST_MAG58</strain>
    </source>
</reference>
<organism evidence="2">
    <name type="scientific">uncultured Rubrobacteraceae bacterium</name>
    <dbReference type="NCBI Taxonomy" id="349277"/>
    <lineage>
        <taxon>Bacteria</taxon>
        <taxon>Bacillati</taxon>
        <taxon>Actinomycetota</taxon>
        <taxon>Rubrobacteria</taxon>
        <taxon>Rubrobacterales</taxon>
        <taxon>Rubrobacteraceae</taxon>
        <taxon>environmental samples</taxon>
    </lineage>
</organism>
<name>A0A6J4QZ37_9ACTN</name>
<dbReference type="Gene3D" id="3.10.450.50">
    <property type="match status" value="1"/>
</dbReference>
<sequence length="122" mass="14040">MDQAKFTYWLDAYKRAWATRDPEAAANLFTANATYHETPFDEPARGREGILDYWSGVTRNQEAIEFSYEVIATTEAGGIAHWRSEFTSLPSRSAIALDGIFLVKLDADGKCTEFREWWHKRK</sequence>
<dbReference type="EMBL" id="CADCVF010000040">
    <property type="protein sequence ID" value="CAA9457816.1"/>
    <property type="molecule type" value="Genomic_DNA"/>
</dbReference>